<reference evidence="4 5" key="1">
    <citation type="journal article" date="2017" name="Curr. Biol.">
        <title>The Evolution of Venom by Co-option of Single-Copy Genes.</title>
        <authorList>
            <person name="Martinson E.O."/>
            <person name="Mrinalini"/>
            <person name="Kelkar Y.D."/>
            <person name="Chang C.H."/>
            <person name="Werren J.H."/>
        </authorList>
    </citation>
    <scope>NUCLEOTIDE SEQUENCE [LARGE SCALE GENOMIC DNA]</scope>
    <source>
        <strain evidence="4 5">Alberta</strain>
        <tissue evidence="4">Whole body</tissue>
    </source>
</reference>
<dbReference type="PROSITE" id="PS50158">
    <property type="entry name" value="ZF_CCHC"/>
    <property type="match status" value="2"/>
</dbReference>
<feature type="compositionally biased region" description="Basic and acidic residues" evidence="2">
    <location>
        <begin position="439"/>
        <end position="450"/>
    </location>
</feature>
<dbReference type="InterPro" id="IPR021109">
    <property type="entry name" value="Peptidase_aspartic_dom_sf"/>
</dbReference>
<feature type="domain" description="CCHC-type" evidence="3">
    <location>
        <begin position="75"/>
        <end position="91"/>
    </location>
</feature>
<dbReference type="Gene3D" id="4.10.60.10">
    <property type="entry name" value="Zinc finger, CCHC-type"/>
    <property type="match status" value="1"/>
</dbReference>
<feature type="domain" description="CCHC-type" evidence="3">
    <location>
        <begin position="55"/>
        <end position="69"/>
    </location>
</feature>
<dbReference type="SUPFAM" id="SSF48371">
    <property type="entry name" value="ARM repeat"/>
    <property type="match status" value="1"/>
</dbReference>
<dbReference type="EMBL" id="NNAY01003013">
    <property type="protein sequence ID" value="OXU20120.1"/>
    <property type="molecule type" value="Genomic_DNA"/>
</dbReference>
<dbReference type="PANTHER" id="PTHR23253:SF78">
    <property type="entry name" value="EUKARYOTIC TRANSLATION INITIATION FACTOR 4G1, ISOFORM B-RELATED"/>
    <property type="match status" value="1"/>
</dbReference>
<dbReference type="STRING" id="543379.A0A232EP38"/>
<protein>
    <recommendedName>
        <fullName evidence="3">CCHC-type domain-containing protein</fullName>
    </recommendedName>
</protein>
<feature type="compositionally biased region" description="Basic and acidic residues" evidence="2">
    <location>
        <begin position="418"/>
        <end position="428"/>
    </location>
</feature>
<dbReference type="Pfam" id="PF02854">
    <property type="entry name" value="MIF4G"/>
    <property type="match status" value="1"/>
</dbReference>
<dbReference type="InterPro" id="IPR003890">
    <property type="entry name" value="MIF4G-like_typ-3"/>
</dbReference>
<dbReference type="Gene3D" id="2.40.70.10">
    <property type="entry name" value="Acid Proteases"/>
    <property type="match status" value="1"/>
</dbReference>
<dbReference type="CDD" id="cd00303">
    <property type="entry name" value="retropepsin_like"/>
    <property type="match status" value="1"/>
</dbReference>
<dbReference type="GO" id="GO:0003743">
    <property type="term" value="F:translation initiation factor activity"/>
    <property type="evidence" value="ECO:0007669"/>
    <property type="project" value="TreeGrafter"/>
</dbReference>
<feature type="region of interest" description="Disordered" evidence="2">
    <location>
        <begin position="398"/>
        <end position="451"/>
    </location>
</feature>
<evidence type="ECO:0000259" key="3">
    <source>
        <dbReference type="PROSITE" id="PS50158"/>
    </source>
</evidence>
<evidence type="ECO:0000313" key="5">
    <source>
        <dbReference type="Proteomes" id="UP000215335"/>
    </source>
</evidence>
<dbReference type="GO" id="GO:0008270">
    <property type="term" value="F:zinc ion binding"/>
    <property type="evidence" value="ECO:0007669"/>
    <property type="project" value="UniProtKB-KW"/>
</dbReference>
<gene>
    <name evidence="4" type="ORF">TSAR_003535</name>
</gene>
<dbReference type="SMART" id="SM00543">
    <property type="entry name" value="MIF4G"/>
    <property type="match status" value="1"/>
</dbReference>
<evidence type="ECO:0000313" key="4">
    <source>
        <dbReference type="EMBL" id="OXU20120.1"/>
    </source>
</evidence>
<organism evidence="4 5">
    <name type="scientific">Trichomalopsis sarcophagae</name>
    <dbReference type="NCBI Taxonomy" id="543379"/>
    <lineage>
        <taxon>Eukaryota</taxon>
        <taxon>Metazoa</taxon>
        <taxon>Ecdysozoa</taxon>
        <taxon>Arthropoda</taxon>
        <taxon>Hexapoda</taxon>
        <taxon>Insecta</taxon>
        <taxon>Pterygota</taxon>
        <taxon>Neoptera</taxon>
        <taxon>Endopterygota</taxon>
        <taxon>Hymenoptera</taxon>
        <taxon>Apocrita</taxon>
        <taxon>Proctotrupomorpha</taxon>
        <taxon>Chalcidoidea</taxon>
        <taxon>Pteromalidae</taxon>
        <taxon>Pteromalinae</taxon>
        <taxon>Trichomalopsis</taxon>
    </lineage>
</organism>
<accession>A0A232EP38</accession>
<comment type="caution">
    <text evidence="4">The sequence shown here is derived from an EMBL/GenBank/DDBJ whole genome shotgun (WGS) entry which is preliminary data.</text>
</comment>
<dbReference type="SUPFAM" id="SSF57756">
    <property type="entry name" value="Retrovirus zinc finger-like domains"/>
    <property type="match status" value="1"/>
</dbReference>
<dbReference type="PANTHER" id="PTHR23253">
    <property type="entry name" value="EUKARYOTIC TRANSLATION INITIATION FACTOR 4 GAMMA"/>
    <property type="match status" value="1"/>
</dbReference>
<evidence type="ECO:0000256" key="1">
    <source>
        <dbReference type="PROSITE-ProRule" id="PRU00047"/>
    </source>
</evidence>
<evidence type="ECO:0000256" key="2">
    <source>
        <dbReference type="SAM" id="MobiDB-lite"/>
    </source>
</evidence>
<sequence length="486" mass="55848">MLAKKKKTPSESILNYVQKYIVDGIQDDAVNKMILYGAKSIPQLKEFLKTYEISRCFICGEIGHMSRECTHKSKKCFKCQKFGHIATQCTETGENKRKDGETVDATRVHRIQRDNTDVFNAISVQVENIKLSALIDSGSPINLIREDLYDQLKNKAQIKLIKEYLVGAGVKRFESSGTIDLPTTIDGHEYSLIYRVVPRSSIPEQLIIGNELRRPANIYLLEKETLVVPGANYAVDEPNFSVAYALMCKELSNMEVTGADAGDSSSANFRKLILTRCQTEFEKNTVDENARNEKLREIDECTDLEKKKELQIIFEEEERRIRVKSVGNIRFIGELFKQNMLTCKIMHQCIRHLLTQIDEENLECLCKLLTTIGKVLEDKQIDLSDHFKQMQQIANQKGKMNKWIPRRDDSNPKTMDQIQKEAESERMDNQLINSSLNTPRKDERTNERKRNQIPLIRSEGACLRYILSPGRIRKTVQIFHKAVASH</sequence>
<dbReference type="Proteomes" id="UP000215335">
    <property type="component" value="Unassembled WGS sequence"/>
</dbReference>
<proteinExistence type="predicted"/>
<keyword evidence="1" id="KW-0479">Metal-binding</keyword>
<keyword evidence="5" id="KW-1185">Reference proteome</keyword>
<dbReference type="SMART" id="SM00343">
    <property type="entry name" value="ZnF_C2HC"/>
    <property type="match status" value="2"/>
</dbReference>
<name>A0A232EP38_9HYME</name>
<dbReference type="InterPro" id="IPR016024">
    <property type="entry name" value="ARM-type_fold"/>
</dbReference>
<dbReference type="Gene3D" id="1.25.40.180">
    <property type="match status" value="1"/>
</dbReference>
<dbReference type="InterPro" id="IPR001878">
    <property type="entry name" value="Znf_CCHC"/>
</dbReference>
<keyword evidence="1" id="KW-0863">Zinc-finger</keyword>
<dbReference type="GO" id="GO:0016281">
    <property type="term" value="C:eukaryotic translation initiation factor 4F complex"/>
    <property type="evidence" value="ECO:0007669"/>
    <property type="project" value="TreeGrafter"/>
</dbReference>
<dbReference type="GO" id="GO:0003729">
    <property type="term" value="F:mRNA binding"/>
    <property type="evidence" value="ECO:0007669"/>
    <property type="project" value="TreeGrafter"/>
</dbReference>
<dbReference type="InterPro" id="IPR036875">
    <property type="entry name" value="Znf_CCHC_sf"/>
</dbReference>
<dbReference type="OrthoDB" id="514777at2759"/>
<keyword evidence="1" id="KW-0862">Zinc</keyword>
<dbReference type="Pfam" id="PF00098">
    <property type="entry name" value="zf-CCHC"/>
    <property type="match status" value="2"/>
</dbReference>
<dbReference type="AlphaFoldDB" id="A0A232EP38"/>